<feature type="domain" description="DUF7603" evidence="3">
    <location>
        <begin position="1087"/>
        <end position="1196"/>
    </location>
</feature>
<gene>
    <name evidence="4" type="ORF">SPI_00930</name>
</gene>
<feature type="region of interest" description="Disordered" evidence="2">
    <location>
        <begin position="1038"/>
        <end position="1072"/>
    </location>
</feature>
<feature type="coiled-coil region" evidence="1">
    <location>
        <begin position="625"/>
        <end position="659"/>
    </location>
</feature>
<feature type="compositionally biased region" description="Low complexity" evidence="2">
    <location>
        <begin position="34"/>
        <end position="84"/>
    </location>
</feature>
<feature type="compositionally biased region" description="Basic and acidic residues" evidence="2">
    <location>
        <begin position="340"/>
        <end position="373"/>
    </location>
</feature>
<feature type="compositionally biased region" description="Low complexity" evidence="2">
    <location>
        <begin position="1290"/>
        <end position="1302"/>
    </location>
</feature>
<feature type="compositionally biased region" description="Polar residues" evidence="2">
    <location>
        <begin position="870"/>
        <end position="883"/>
    </location>
</feature>
<keyword evidence="1" id="KW-0175">Coiled coil</keyword>
<feature type="compositionally biased region" description="Low complexity" evidence="2">
    <location>
        <begin position="141"/>
        <end position="161"/>
    </location>
</feature>
<dbReference type="Pfam" id="PF24554">
    <property type="entry name" value="DUF7603"/>
    <property type="match status" value="1"/>
</dbReference>
<organism evidence="4 5">
    <name type="scientific">Niveomyces insectorum RCEF 264</name>
    <dbReference type="NCBI Taxonomy" id="1081102"/>
    <lineage>
        <taxon>Eukaryota</taxon>
        <taxon>Fungi</taxon>
        <taxon>Dikarya</taxon>
        <taxon>Ascomycota</taxon>
        <taxon>Pezizomycotina</taxon>
        <taxon>Sordariomycetes</taxon>
        <taxon>Hypocreomycetidae</taxon>
        <taxon>Hypocreales</taxon>
        <taxon>Cordycipitaceae</taxon>
        <taxon>Niveomyces</taxon>
    </lineage>
</organism>
<feature type="compositionally biased region" description="Low complexity" evidence="2">
    <location>
        <begin position="1059"/>
        <end position="1072"/>
    </location>
</feature>
<feature type="compositionally biased region" description="Basic and acidic residues" evidence="2">
    <location>
        <begin position="287"/>
        <end position="297"/>
    </location>
</feature>
<feature type="compositionally biased region" description="Polar residues" evidence="2">
    <location>
        <begin position="172"/>
        <end position="185"/>
    </location>
</feature>
<keyword evidence="5" id="KW-1185">Reference proteome</keyword>
<evidence type="ECO:0000256" key="1">
    <source>
        <dbReference type="SAM" id="Coils"/>
    </source>
</evidence>
<feature type="region of interest" description="Disordered" evidence="2">
    <location>
        <begin position="1"/>
        <end position="459"/>
    </location>
</feature>
<feature type="region of interest" description="Disordered" evidence="2">
    <location>
        <begin position="855"/>
        <end position="914"/>
    </location>
</feature>
<feature type="coiled-coil region" evidence="1">
    <location>
        <begin position="689"/>
        <end position="806"/>
    </location>
</feature>
<name>A0A168AH39_9HYPO</name>
<dbReference type="InterPro" id="IPR056023">
    <property type="entry name" value="DUF7603"/>
</dbReference>
<sequence length="1380" mass="149432">MATTLPTPTPTPPRPLDHTSPRRTDHPVQEKNHPSFSPSPNSPSGVSPLFSFSPHTSFSSTSSVSLSHPSPSVSVSALPPSTRPDSPRRSSTRPLPPALSLSTISSRASHISPKNLSLDTLPNIASITAAESNDWQTQRHTSVASRYSSPSSVAASVTSPANTIRRKPLASSAASLATVHLNSSPGFLDEKADGEKDNKDTKADEDVEYALDLDNLDDLLPTPEQRFTRSNSVDSPTLYEFPTAGPSRTQKSPFPLSTTVPVLAPSPLSVSKQADDKESPAALLDSARSDPETRDAVAADLPSRNDSPNIPAASQTRPTSSLSQHAPDLTTTHLGSRPIHAPEIEKPGEPLNHKQSDTDTKGADTNDEKDGRRSSYIIAHDSTMQLFNRKASPPHLTLGSTENNNNDNNNNEAKQKPEIQRTVSPDQGSVYSIYDGNDNDSDNAYSATSPQISPTTNTITTKSTTVTTVVTTQTDNSSPSTLKAQAKSPGSFKLGTFFGWPSASPSTTEFSERDISPLPSPFSLPAAPNTGVSHASPLSSHGTNTPAFLDTQHNPAKGHAARNTAFHKTHASGEGSLEYYDDYLHQQQTPPITATAATANTTNTTITIHKALPPTPKSPAASPQIEEMEDELKAISAELAASIRREMDLEDLVDRLQAEVNNPQTAAGKRTSDYFSDSGYASNNKFGDYDAAKEEIAQVQRRAEQEKAQIRLELTDKLTEERSRRRGLDQQIQDLSARAAGLDLAQIQRSNEDTSGRVKQLESTCDDLRRRLSEERGVKENFEDLLTAMKTELQNASNERDNLRDEVVPQLRARVEGLESQATEHARHVYETTKMQQELQSLKNAAAAAAAAAAVTNGDHQQDNGFRLQQAPSGLSRSNTVKKQQQQQPMGPGQSQGTGTTSTTTTTESREALAERLKDVEAQRDALHSALKSLLERQEYQNRENDKKIRSLEQERQRLLAASPKKAGYERDVANLRDEVSVLRRRAEDALEQKWQVEKGLSGLKMDIDRAEEEIANLRTLLRQKDILLPSTNLSRAASNASSVYDTDGTEGTDGTDGTDGTVPTSVGTGARSGAASAVTSASLASAYKSLQQSYADALERIRALETAAGAAGSQARLRGTAAAEKDLLESERSLAAQLDASARRVEELAQQVRTQLATNATLRDRLANMVTRGEADQQVHKERITGLESRLRTLENQLIATQTAAEERLQRLRDASGNLRAAASSPSRDANGASSSSPRLMAGARSPLSPMFSVNGRLVPPAPRPSSSRPGSRGSSTSGGAADHDPDQQQRQQQQQQQEQIATLRARVAELEAALATADREMQEVVGRMNMAQIEVLQLQEEREVAARDTRRLQRQLETEQVKTFEEKFKMLGRAATTA</sequence>
<reference evidence="4 5" key="1">
    <citation type="journal article" date="2016" name="Genome Biol. Evol.">
        <title>Divergent and convergent evolution of fungal pathogenicity.</title>
        <authorList>
            <person name="Shang Y."/>
            <person name="Xiao G."/>
            <person name="Zheng P."/>
            <person name="Cen K."/>
            <person name="Zhan S."/>
            <person name="Wang C."/>
        </authorList>
    </citation>
    <scope>NUCLEOTIDE SEQUENCE [LARGE SCALE GENOMIC DNA]</scope>
    <source>
        <strain evidence="4 5">RCEF 264</strain>
    </source>
</reference>
<feature type="compositionally biased region" description="Low complexity" evidence="2">
    <location>
        <begin position="884"/>
        <end position="907"/>
    </location>
</feature>
<protein>
    <recommendedName>
        <fullName evidence="3">DUF7603 domain-containing protein</fullName>
    </recommendedName>
</protein>
<dbReference type="OrthoDB" id="5395440at2759"/>
<proteinExistence type="predicted"/>
<feature type="compositionally biased region" description="Polar residues" evidence="2">
    <location>
        <begin position="246"/>
        <end position="260"/>
    </location>
</feature>
<feature type="compositionally biased region" description="Basic and acidic residues" evidence="2">
    <location>
        <begin position="188"/>
        <end position="204"/>
    </location>
</feature>
<comment type="caution">
    <text evidence="4">The sequence shown here is derived from an EMBL/GenBank/DDBJ whole genome shotgun (WGS) entry which is preliminary data.</text>
</comment>
<dbReference type="PANTHER" id="PTHR23159">
    <property type="entry name" value="CENTROSOMAL PROTEIN 2"/>
    <property type="match status" value="1"/>
</dbReference>
<feature type="coiled-coil region" evidence="1">
    <location>
        <begin position="1178"/>
        <end position="1205"/>
    </location>
</feature>
<evidence type="ECO:0000313" key="5">
    <source>
        <dbReference type="Proteomes" id="UP000076874"/>
    </source>
</evidence>
<feature type="compositionally biased region" description="Low complexity" evidence="2">
    <location>
        <begin position="448"/>
        <end position="459"/>
    </location>
</feature>
<accession>A0A168AH39</accession>
<evidence type="ECO:0000256" key="2">
    <source>
        <dbReference type="SAM" id="MobiDB-lite"/>
    </source>
</evidence>
<dbReference type="STRING" id="1081102.A0A168AH39"/>
<feature type="compositionally biased region" description="Polar residues" evidence="2">
    <location>
        <begin position="421"/>
        <end position="430"/>
    </location>
</feature>
<feature type="compositionally biased region" description="Low complexity" evidence="2">
    <location>
        <begin position="1266"/>
        <end position="1282"/>
    </location>
</feature>
<feature type="compositionally biased region" description="Acidic residues" evidence="2">
    <location>
        <begin position="205"/>
        <end position="217"/>
    </location>
</feature>
<feature type="compositionally biased region" description="Polar residues" evidence="2">
    <location>
        <begin position="304"/>
        <end position="334"/>
    </location>
</feature>
<dbReference type="EMBL" id="AZHD01000001">
    <property type="protein sequence ID" value="OAA68735.1"/>
    <property type="molecule type" value="Genomic_DNA"/>
</dbReference>
<feature type="region of interest" description="Disordered" evidence="2">
    <location>
        <begin position="1218"/>
        <end position="1302"/>
    </location>
</feature>
<evidence type="ECO:0000259" key="3">
    <source>
        <dbReference type="Pfam" id="PF24554"/>
    </source>
</evidence>
<evidence type="ECO:0000313" key="4">
    <source>
        <dbReference type="EMBL" id="OAA68735.1"/>
    </source>
</evidence>
<feature type="compositionally biased region" description="Basic and acidic residues" evidence="2">
    <location>
        <begin position="15"/>
        <end position="33"/>
    </location>
</feature>
<dbReference type="Proteomes" id="UP000076874">
    <property type="component" value="Unassembled WGS sequence"/>
</dbReference>
<dbReference type="PANTHER" id="PTHR23159:SF31">
    <property type="entry name" value="CENTROSOME-ASSOCIATED PROTEIN CEP250 ISOFORM X1"/>
    <property type="match status" value="1"/>
</dbReference>
<feature type="compositionally biased region" description="Polar residues" evidence="2">
    <location>
        <begin position="104"/>
        <end position="140"/>
    </location>
</feature>
<feature type="compositionally biased region" description="Polar residues" evidence="2">
    <location>
        <begin position="1225"/>
        <end position="1239"/>
    </location>
</feature>